<keyword evidence="3" id="KW-1185">Reference proteome</keyword>
<sequence>MIHGDGRAMKGAIGRSFAVLLCAAPVPAAAELTAEEMVEQSKAVFGSPDCGRPRNSGEIVVCGRAEPRARETLPEVAAPELLLPPAEIGLFGDVRARIQAEQPGRSDGLPDRRIKATVRLPF</sequence>
<evidence type="ECO:0000313" key="3">
    <source>
        <dbReference type="Proteomes" id="UP000198281"/>
    </source>
</evidence>
<accession>A0A239G4I3</accession>
<name>A0A239G4I3_9SPHN</name>
<proteinExistence type="predicted"/>
<feature type="signal peptide" evidence="1">
    <location>
        <begin position="1"/>
        <end position="30"/>
    </location>
</feature>
<dbReference type="EMBL" id="FZOS01000010">
    <property type="protein sequence ID" value="SNS62954.1"/>
    <property type="molecule type" value="Genomic_DNA"/>
</dbReference>
<keyword evidence="1" id="KW-0732">Signal</keyword>
<reference evidence="3" key="1">
    <citation type="submission" date="2017-06" db="EMBL/GenBank/DDBJ databases">
        <authorList>
            <person name="Varghese N."/>
            <person name="Submissions S."/>
        </authorList>
    </citation>
    <scope>NUCLEOTIDE SEQUENCE [LARGE SCALE GENOMIC DNA]</scope>
    <source>
        <strain evidence="3">LNB2</strain>
    </source>
</reference>
<feature type="chain" id="PRO_5013009130" evidence="1">
    <location>
        <begin position="31"/>
        <end position="122"/>
    </location>
</feature>
<evidence type="ECO:0000313" key="2">
    <source>
        <dbReference type="EMBL" id="SNS62954.1"/>
    </source>
</evidence>
<dbReference type="AlphaFoldDB" id="A0A239G4I3"/>
<dbReference type="Proteomes" id="UP000198281">
    <property type="component" value="Unassembled WGS sequence"/>
</dbReference>
<organism evidence="2 3">
    <name type="scientific">Edaphosphingomonas laterariae</name>
    <dbReference type="NCBI Taxonomy" id="861865"/>
    <lineage>
        <taxon>Bacteria</taxon>
        <taxon>Pseudomonadati</taxon>
        <taxon>Pseudomonadota</taxon>
        <taxon>Alphaproteobacteria</taxon>
        <taxon>Sphingomonadales</taxon>
        <taxon>Rhizorhabdaceae</taxon>
        <taxon>Edaphosphingomonas</taxon>
    </lineage>
</organism>
<gene>
    <name evidence="2" type="ORF">SAMN06295912_110145</name>
</gene>
<protein>
    <submittedName>
        <fullName evidence="2">Uncharacterized protein</fullName>
    </submittedName>
</protein>
<evidence type="ECO:0000256" key="1">
    <source>
        <dbReference type="SAM" id="SignalP"/>
    </source>
</evidence>